<evidence type="ECO:0000256" key="7">
    <source>
        <dbReference type="SAM" id="Phobius"/>
    </source>
</evidence>
<evidence type="ECO:0000256" key="1">
    <source>
        <dbReference type="ARBA" id="ARBA00004651"/>
    </source>
</evidence>
<accession>A0A5D4NHP5</accession>
<evidence type="ECO:0000313" key="9">
    <source>
        <dbReference type="Proteomes" id="UP000322267"/>
    </source>
</evidence>
<feature type="transmembrane region" description="Helical" evidence="7">
    <location>
        <begin position="264"/>
        <end position="282"/>
    </location>
</feature>
<evidence type="ECO:0000256" key="2">
    <source>
        <dbReference type="ARBA" id="ARBA00022448"/>
    </source>
</evidence>
<name>A0A5D4NHP5_9BACI</name>
<dbReference type="PANTHER" id="PTHR43266:SF9">
    <property type="entry name" value="PERMEASE, MAJOR FACILITATOR SUPERFAMILY-RELATED"/>
    <property type="match status" value="1"/>
</dbReference>
<dbReference type="PANTHER" id="PTHR43266">
    <property type="entry name" value="MACROLIDE-EFFLUX PROTEIN"/>
    <property type="match status" value="1"/>
</dbReference>
<feature type="transmembrane region" description="Helical" evidence="7">
    <location>
        <begin position="80"/>
        <end position="103"/>
    </location>
</feature>
<evidence type="ECO:0000256" key="3">
    <source>
        <dbReference type="ARBA" id="ARBA00022475"/>
    </source>
</evidence>
<gene>
    <name evidence="8" type="ORF">FZC78_21325</name>
</gene>
<dbReference type="CDD" id="cd06173">
    <property type="entry name" value="MFS_MefA_like"/>
    <property type="match status" value="1"/>
</dbReference>
<evidence type="ECO:0000256" key="6">
    <source>
        <dbReference type="ARBA" id="ARBA00023136"/>
    </source>
</evidence>
<dbReference type="InterPro" id="IPR036259">
    <property type="entry name" value="MFS_trans_sf"/>
</dbReference>
<proteinExistence type="predicted"/>
<protein>
    <submittedName>
        <fullName evidence="8">MFS transporter</fullName>
    </submittedName>
</protein>
<sequence length="422" mass="46343">MLVTEEYKIKQATYHLRVFSISKFISTFGNSIYSFGISVYVIELTGSALGFAINLICSVLPRILLAPVFGYLADRYSKKFIILLSQSFAAFVVGGLLVFNLLFSIKIVVIYMTTFLLSISSMFTGITFTSSISSLVDEDCIQRAMAINQASVSSSAIAGPVLGGLMYGFVSLNAFLLTHMVSYAVAVLLESTMKFKLYSTIADPNTKREKLFKSIASGFGYIKTQGILWTIMRMAILINLFSVSMVVGMPYITVEELGIDSFHFGVIEGFFAGGMLAASLYFSIRKELNNPLIVVKKGIILIALLLATATIPVLLTFTYNVNLLYYITLAFLYGVTLTCINTPIGVMFQKGIKEEFKGRVFGILETISQAMSPLGMIIFGLSFEWIGIGWSMIPSAFFLVAITIIMLRPSIIRGAALTVNQP</sequence>
<dbReference type="OrthoDB" id="9775268at2"/>
<dbReference type="Proteomes" id="UP000322267">
    <property type="component" value="Unassembled WGS sequence"/>
</dbReference>
<dbReference type="InterPro" id="IPR010290">
    <property type="entry name" value="TM_effector"/>
</dbReference>
<dbReference type="Gene3D" id="1.20.1250.20">
    <property type="entry name" value="MFS general substrate transporter like domains"/>
    <property type="match status" value="1"/>
</dbReference>
<organism evidence="8 9">
    <name type="scientific">Rossellomorea vietnamensis</name>
    <dbReference type="NCBI Taxonomy" id="218284"/>
    <lineage>
        <taxon>Bacteria</taxon>
        <taxon>Bacillati</taxon>
        <taxon>Bacillota</taxon>
        <taxon>Bacilli</taxon>
        <taxon>Bacillales</taxon>
        <taxon>Bacillaceae</taxon>
        <taxon>Rossellomorea</taxon>
    </lineage>
</organism>
<dbReference type="GO" id="GO:0022857">
    <property type="term" value="F:transmembrane transporter activity"/>
    <property type="evidence" value="ECO:0007669"/>
    <property type="project" value="InterPro"/>
</dbReference>
<keyword evidence="5 7" id="KW-1133">Transmembrane helix</keyword>
<dbReference type="InterPro" id="IPR001958">
    <property type="entry name" value="Tet-R_TetA/multi-R_MdtG-like"/>
</dbReference>
<dbReference type="Pfam" id="PF05977">
    <property type="entry name" value="MFS_3"/>
    <property type="match status" value="1"/>
</dbReference>
<evidence type="ECO:0000313" key="8">
    <source>
        <dbReference type="EMBL" id="TYS13507.1"/>
    </source>
</evidence>
<feature type="transmembrane region" description="Helical" evidence="7">
    <location>
        <begin position="323"/>
        <end position="348"/>
    </location>
</feature>
<comment type="caution">
    <text evidence="8">The sequence shown here is derived from an EMBL/GenBank/DDBJ whole genome shotgun (WGS) entry which is preliminary data.</text>
</comment>
<feature type="transmembrane region" description="Helical" evidence="7">
    <location>
        <begin position="231"/>
        <end position="252"/>
    </location>
</feature>
<feature type="transmembrane region" description="Helical" evidence="7">
    <location>
        <begin position="109"/>
        <end position="132"/>
    </location>
</feature>
<feature type="transmembrane region" description="Helical" evidence="7">
    <location>
        <begin position="385"/>
        <end position="407"/>
    </location>
</feature>
<dbReference type="SUPFAM" id="SSF103473">
    <property type="entry name" value="MFS general substrate transporter"/>
    <property type="match status" value="1"/>
</dbReference>
<feature type="transmembrane region" description="Helical" evidence="7">
    <location>
        <begin position="294"/>
        <end position="317"/>
    </location>
</feature>
<dbReference type="GO" id="GO:0005886">
    <property type="term" value="C:plasma membrane"/>
    <property type="evidence" value="ECO:0007669"/>
    <property type="project" value="UniProtKB-SubCell"/>
</dbReference>
<keyword evidence="6 7" id="KW-0472">Membrane</keyword>
<keyword evidence="2" id="KW-0813">Transport</keyword>
<reference evidence="8 9" key="1">
    <citation type="submission" date="2019-08" db="EMBL/GenBank/DDBJ databases">
        <title>Bacillus genomes from the desert of Cuatro Cienegas, Coahuila.</title>
        <authorList>
            <person name="Olmedo-Alvarez G."/>
        </authorList>
    </citation>
    <scope>NUCLEOTIDE SEQUENCE [LARGE SCALE GENOMIC DNA]</scope>
    <source>
        <strain evidence="8 9">CH34_1T</strain>
    </source>
</reference>
<evidence type="ECO:0000256" key="4">
    <source>
        <dbReference type="ARBA" id="ARBA00022692"/>
    </source>
</evidence>
<feature type="transmembrane region" description="Helical" evidence="7">
    <location>
        <begin position="21"/>
        <end position="42"/>
    </location>
</feature>
<dbReference type="AlphaFoldDB" id="A0A5D4NHP5"/>
<feature type="transmembrane region" description="Helical" evidence="7">
    <location>
        <begin position="169"/>
        <end position="189"/>
    </location>
</feature>
<keyword evidence="3" id="KW-1003">Cell membrane</keyword>
<dbReference type="EMBL" id="VTEI01000019">
    <property type="protein sequence ID" value="TYS13507.1"/>
    <property type="molecule type" value="Genomic_DNA"/>
</dbReference>
<comment type="subcellular location">
    <subcellularLocation>
        <location evidence="1">Cell membrane</location>
        <topology evidence="1">Multi-pass membrane protein</topology>
    </subcellularLocation>
</comment>
<evidence type="ECO:0000256" key="5">
    <source>
        <dbReference type="ARBA" id="ARBA00022989"/>
    </source>
</evidence>
<feature type="transmembrane region" description="Helical" evidence="7">
    <location>
        <begin position="360"/>
        <end position="379"/>
    </location>
</feature>
<keyword evidence="4 7" id="KW-0812">Transmembrane</keyword>
<dbReference type="PRINTS" id="PR01035">
    <property type="entry name" value="TCRTETA"/>
</dbReference>